<evidence type="ECO:0000259" key="2">
    <source>
        <dbReference type="SMART" id="SM00014"/>
    </source>
</evidence>
<gene>
    <name evidence="3" type="ORF">DU63_19070</name>
</gene>
<dbReference type="PANTHER" id="PTHR14969">
    <property type="entry name" value="SPHINGOSINE-1-PHOSPHATE PHOSPHOHYDROLASE"/>
    <property type="match status" value="1"/>
</dbReference>
<feature type="transmembrane region" description="Helical" evidence="1">
    <location>
        <begin position="125"/>
        <end position="144"/>
    </location>
</feature>
<sequence>MITDPNLTLFHLINDIAGKNHVLDSTMIFAAKNIIYIFAAYLACIWLTKSEYRQEALFAGYASVLGLGINFIITLFYFHPRPFMVPTGTLLITHAAESSFPSDHATVMFSVSIMLLAFNYLRYRGAIFLVLAFLSGLARVYSGLHFPMDIAGSFLVASLSTGILLTLKDYLIPVNRIFISYFENIEKKIIKKFGLKSLINVL</sequence>
<dbReference type="EMBL" id="JJPO01000050">
    <property type="protein sequence ID" value="KKG74541.1"/>
    <property type="molecule type" value="Genomic_DNA"/>
</dbReference>
<dbReference type="CDD" id="cd03385">
    <property type="entry name" value="PAP2_BcrC_like"/>
    <property type="match status" value="1"/>
</dbReference>
<feature type="transmembrane region" description="Helical" evidence="1">
    <location>
        <begin position="59"/>
        <end position="79"/>
    </location>
</feature>
<keyword evidence="1" id="KW-0812">Transmembrane</keyword>
<dbReference type="InterPro" id="IPR033879">
    <property type="entry name" value="UPP_Pase"/>
</dbReference>
<name>A0A0F8HCZ4_METMZ</name>
<feature type="transmembrane region" description="Helical" evidence="1">
    <location>
        <begin position="27"/>
        <end position="47"/>
    </location>
</feature>
<proteinExistence type="predicted"/>
<dbReference type="AlphaFoldDB" id="A0A0F8HCZ4"/>
<dbReference type="Pfam" id="PF01569">
    <property type="entry name" value="PAP2"/>
    <property type="match status" value="1"/>
</dbReference>
<dbReference type="SMART" id="SM00014">
    <property type="entry name" value="acidPPc"/>
    <property type="match status" value="1"/>
</dbReference>
<reference evidence="3 4" key="1">
    <citation type="journal article" date="2015" name="ISME J.">
        <title>Genomic and phenotypic differentiation among Methanosarcina mazei populations from Columbia River sediment.</title>
        <authorList>
            <person name="Youngblut N.D."/>
            <person name="Wirth J.S."/>
            <person name="Henriksen J.R."/>
            <person name="Smith M."/>
            <person name="Simon H."/>
            <person name="Metcalf W.W."/>
            <person name="Whitaker R.J."/>
        </authorList>
    </citation>
    <scope>NUCLEOTIDE SEQUENCE [LARGE SCALE GENOMIC DNA]</scope>
    <source>
        <strain evidence="3 4">3.H.A.2.1</strain>
    </source>
</reference>
<dbReference type="InterPro" id="IPR000326">
    <property type="entry name" value="PAP2/HPO"/>
</dbReference>
<dbReference type="PANTHER" id="PTHR14969:SF13">
    <property type="entry name" value="AT30094P"/>
    <property type="match status" value="1"/>
</dbReference>
<dbReference type="SUPFAM" id="SSF48317">
    <property type="entry name" value="Acid phosphatase/Vanadium-dependent haloperoxidase"/>
    <property type="match status" value="1"/>
</dbReference>
<keyword evidence="1" id="KW-1133">Transmembrane helix</keyword>
<organism evidence="3 4">
    <name type="scientific">Methanosarcina mazei</name>
    <name type="common">Methanosarcina frisia</name>
    <dbReference type="NCBI Taxonomy" id="2209"/>
    <lineage>
        <taxon>Archaea</taxon>
        <taxon>Methanobacteriati</taxon>
        <taxon>Methanobacteriota</taxon>
        <taxon>Stenosarchaea group</taxon>
        <taxon>Methanomicrobia</taxon>
        <taxon>Methanosarcinales</taxon>
        <taxon>Methanosarcinaceae</taxon>
        <taxon>Methanosarcina</taxon>
    </lineage>
</organism>
<feature type="transmembrane region" description="Helical" evidence="1">
    <location>
        <begin position="150"/>
        <end position="167"/>
    </location>
</feature>
<dbReference type="Proteomes" id="UP000034001">
    <property type="component" value="Unassembled WGS sequence"/>
</dbReference>
<protein>
    <recommendedName>
        <fullName evidence="2">Phosphatidic acid phosphatase type 2/haloperoxidase domain-containing protein</fullName>
    </recommendedName>
</protein>
<evidence type="ECO:0000256" key="1">
    <source>
        <dbReference type="SAM" id="Phobius"/>
    </source>
</evidence>
<keyword evidence="1" id="KW-0472">Membrane</keyword>
<evidence type="ECO:0000313" key="4">
    <source>
        <dbReference type="Proteomes" id="UP000034001"/>
    </source>
</evidence>
<comment type="caution">
    <text evidence="3">The sequence shown here is derived from an EMBL/GenBank/DDBJ whole genome shotgun (WGS) entry which is preliminary data.</text>
</comment>
<dbReference type="Gene3D" id="1.20.144.10">
    <property type="entry name" value="Phosphatidic acid phosphatase type 2/haloperoxidase"/>
    <property type="match status" value="1"/>
</dbReference>
<accession>A0A0F8HCZ4</accession>
<evidence type="ECO:0000313" key="3">
    <source>
        <dbReference type="EMBL" id="KKG74541.1"/>
    </source>
</evidence>
<dbReference type="PATRIC" id="fig|2209.43.peg.4194"/>
<feature type="domain" description="Phosphatidic acid phosphatase type 2/haloperoxidase" evidence="2">
    <location>
        <begin position="56"/>
        <end position="165"/>
    </location>
</feature>
<feature type="transmembrane region" description="Helical" evidence="1">
    <location>
        <begin position="99"/>
        <end position="118"/>
    </location>
</feature>
<dbReference type="InterPro" id="IPR036938">
    <property type="entry name" value="PAP2/HPO_sf"/>
</dbReference>
<dbReference type="GO" id="GO:0050380">
    <property type="term" value="F:undecaprenyl-diphosphatase activity"/>
    <property type="evidence" value="ECO:0007669"/>
    <property type="project" value="InterPro"/>
</dbReference>
<dbReference type="GO" id="GO:0005886">
    <property type="term" value="C:plasma membrane"/>
    <property type="evidence" value="ECO:0007669"/>
    <property type="project" value="InterPro"/>
</dbReference>